<accession>A0A7X6KVK3</accession>
<comment type="caution">
    <text evidence="5">The sequence shown here is derived from an EMBL/GenBank/DDBJ whole genome shotgun (WGS) entry which is preliminary data.</text>
</comment>
<evidence type="ECO:0000313" key="6">
    <source>
        <dbReference type="Proteomes" id="UP000581206"/>
    </source>
</evidence>
<dbReference type="InterPro" id="IPR038261">
    <property type="entry name" value="GPP34-like_sf"/>
</dbReference>
<keyword evidence="6" id="KW-1185">Reference proteome</keyword>
<dbReference type="Proteomes" id="UP000581206">
    <property type="component" value="Unassembled WGS sequence"/>
</dbReference>
<keyword evidence="3" id="KW-0446">Lipid-binding</keyword>
<keyword evidence="4" id="KW-0472">Membrane</keyword>
<name>A0A7X6KVK3_9CELL</name>
<evidence type="ECO:0000313" key="5">
    <source>
        <dbReference type="EMBL" id="NKY23112.1"/>
    </source>
</evidence>
<gene>
    <name evidence="5" type="ORF">HGA03_10600</name>
</gene>
<evidence type="ECO:0000256" key="3">
    <source>
        <dbReference type="ARBA" id="ARBA00023121"/>
    </source>
</evidence>
<reference evidence="5 6" key="1">
    <citation type="submission" date="2020-04" db="EMBL/GenBank/DDBJ databases">
        <title>MicrobeNet Type strains.</title>
        <authorList>
            <person name="Nicholson A.C."/>
        </authorList>
    </citation>
    <scope>NUCLEOTIDE SEQUENCE [LARGE SCALE GENOMIC DNA]</scope>
    <source>
        <strain evidence="5 6">ATCC BAA-788</strain>
    </source>
</reference>
<dbReference type="PANTHER" id="PTHR12704">
    <property type="entry name" value="TRANS-GOLGI PROTEIN GMX33"/>
    <property type="match status" value="1"/>
</dbReference>
<comment type="subcellular location">
    <subcellularLocation>
        <location evidence="1">Golgi apparatus membrane</location>
        <topology evidence="1">Peripheral membrane protein</topology>
        <orientation evidence="1">Cytoplasmic side</orientation>
    </subcellularLocation>
</comment>
<organism evidence="5 6">
    <name type="scientific">Cellulomonas denverensis</name>
    <dbReference type="NCBI Taxonomy" id="264297"/>
    <lineage>
        <taxon>Bacteria</taxon>
        <taxon>Bacillati</taxon>
        <taxon>Actinomycetota</taxon>
        <taxon>Actinomycetes</taxon>
        <taxon>Micrococcales</taxon>
        <taxon>Cellulomonadaceae</taxon>
        <taxon>Cellulomonas</taxon>
    </lineage>
</organism>
<keyword evidence="2" id="KW-0333">Golgi apparatus</keyword>
<dbReference type="InterPro" id="IPR008628">
    <property type="entry name" value="GPP34-like"/>
</dbReference>
<evidence type="ECO:0000256" key="4">
    <source>
        <dbReference type="ARBA" id="ARBA00023136"/>
    </source>
</evidence>
<dbReference type="GO" id="GO:0005829">
    <property type="term" value="C:cytosol"/>
    <property type="evidence" value="ECO:0007669"/>
    <property type="project" value="TreeGrafter"/>
</dbReference>
<evidence type="ECO:0000256" key="1">
    <source>
        <dbReference type="ARBA" id="ARBA00004255"/>
    </source>
</evidence>
<dbReference type="PANTHER" id="PTHR12704:SF2">
    <property type="entry name" value="GOLGI PHOSPHOPROTEIN 3 HOMOLOG SAURON"/>
    <property type="match status" value="1"/>
</dbReference>
<dbReference type="GO" id="GO:0006890">
    <property type="term" value="P:retrograde vesicle-mediated transport, Golgi to endoplasmic reticulum"/>
    <property type="evidence" value="ECO:0007669"/>
    <property type="project" value="TreeGrafter"/>
</dbReference>
<dbReference type="Pfam" id="PF05719">
    <property type="entry name" value="GPP34"/>
    <property type="match status" value="1"/>
</dbReference>
<dbReference type="GO" id="GO:0048194">
    <property type="term" value="P:Golgi vesicle budding"/>
    <property type="evidence" value="ECO:0007669"/>
    <property type="project" value="TreeGrafter"/>
</dbReference>
<protein>
    <submittedName>
        <fullName evidence="5">GPP34 family phosphoprotein</fullName>
    </submittedName>
</protein>
<proteinExistence type="predicted"/>
<dbReference type="EMBL" id="JAAXOX010000004">
    <property type="protein sequence ID" value="NKY23112.1"/>
    <property type="molecule type" value="Genomic_DNA"/>
</dbReference>
<sequence>MIIAEDLLLLTYDDESGSPDPSIDNLDYRLAGALLVELALTGRVEPADEHTVDAHGKTVRRGRLIIRDPSPTGHPALDTALLAIKARPRKPDDLIPSLSRGVRGRLLTGLAERGVLEQRENRVLGIFPASRWPAADSAHETELRARLRAVLLDGATPTPHEAALLALAKGTRLVRGLVPKDRRAEAEARVKQLTDQDWASAATTRAIQDAMAVVFVAIMMPAIVSS</sequence>
<dbReference type="AlphaFoldDB" id="A0A7X6KVK3"/>
<evidence type="ECO:0000256" key="2">
    <source>
        <dbReference type="ARBA" id="ARBA00023034"/>
    </source>
</evidence>
<dbReference type="GO" id="GO:0043001">
    <property type="term" value="P:Golgi to plasma membrane protein transport"/>
    <property type="evidence" value="ECO:0007669"/>
    <property type="project" value="TreeGrafter"/>
</dbReference>
<dbReference type="GO" id="GO:0007030">
    <property type="term" value="P:Golgi organization"/>
    <property type="evidence" value="ECO:0007669"/>
    <property type="project" value="TreeGrafter"/>
</dbReference>
<dbReference type="GO" id="GO:0012505">
    <property type="term" value="C:endomembrane system"/>
    <property type="evidence" value="ECO:0007669"/>
    <property type="project" value="UniProtKB-ARBA"/>
</dbReference>
<dbReference type="GO" id="GO:0070273">
    <property type="term" value="F:phosphatidylinositol-4-phosphate binding"/>
    <property type="evidence" value="ECO:0007669"/>
    <property type="project" value="InterPro"/>
</dbReference>
<dbReference type="RefSeq" id="WP_168630227.1">
    <property type="nucleotide sequence ID" value="NZ_BONL01000001.1"/>
</dbReference>
<dbReference type="Gene3D" id="1.10.3630.10">
    <property type="entry name" value="yeast vps74-n-term truncation variant domain like"/>
    <property type="match status" value="1"/>
</dbReference>